<gene>
    <name evidence="2" type="ORF">PCOR1329_LOCUS51724</name>
</gene>
<keyword evidence="3" id="KW-1185">Reference proteome</keyword>
<proteinExistence type="predicted"/>
<reference evidence="2" key="1">
    <citation type="submission" date="2023-10" db="EMBL/GenBank/DDBJ databases">
        <authorList>
            <person name="Chen Y."/>
            <person name="Shah S."/>
            <person name="Dougan E. K."/>
            <person name="Thang M."/>
            <person name="Chan C."/>
        </authorList>
    </citation>
    <scope>NUCLEOTIDE SEQUENCE [LARGE SCALE GENOMIC DNA]</scope>
</reference>
<feature type="compositionally biased region" description="Pro residues" evidence="1">
    <location>
        <begin position="353"/>
        <end position="364"/>
    </location>
</feature>
<evidence type="ECO:0008006" key="4">
    <source>
        <dbReference type="Google" id="ProtNLM"/>
    </source>
</evidence>
<feature type="region of interest" description="Disordered" evidence="1">
    <location>
        <begin position="329"/>
        <end position="364"/>
    </location>
</feature>
<dbReference type="Proteomes" id="UP001189429">
    <property type="component" value="Unassembled WGS sequence"/>
</dbReference>
<evidence type="ECO:0000256" key="1">
    <source>
        <dbReference type="SAM" id="MobiDB-lite"/>
    </source>
</evidence>
<comment type="caution">
    <text evidence="2">The sequence shown here is derived from an EMBL/GenBank/DDBJ whole genome shotgun (WGS) entry which is preliminary data.</text>
</comment>
<organism evidence="2 3">
    <name type="scientific">Prorocentrum cordatum</name>
    <dbReference type="NCBI Taxonomy" id="2364126"/>
    <lineage>
        <taxon>Eukaryota</taxon>
        <taxon>Sar</taxon>
        <taxon>Alveolata</taxon>
        <taxon>Dinophyceae</taxon>
        <taxon>Prorocentrales</taxon>
        <taxon>Prorocentraceae</taxon>
        <taxon>Prorocentrum</taxon>
    </lineage>
</organism>
<name>A0ABN9UWP9_9DINO</name>
<dbReference type="EMBL" id="CAUYUJ010016282">
    <property type="protein sequence ID" value="CAK0863622.1"/>
    <property type="molecule type" value="Genomic_DNA"/>
</dbReference>
<accession>A0ABN9UWP9</accession>
<evidence type="ECO:0000313" key="3">
    <source>
        <dbReference type="Proteomes" id="UP001189429"/>
    </source>
</evidence>
<protein>
    <recommendedName>
        <fullName evidence="4">Phospholipase B-like</fullName>
    </recommendedName>
</protein>
<feature type="compositionally biased region" description="Basic residues" evidence="1">
    <location>
        <begin position="336"/>
        <end position="351"/>
    </location>
</feature>
<sequence length="408" mass="46033">MAEDIRRFDQSHFVMVVSSIAWEWHASRALVKTLEYCGAYHFGMWAHVFAEHQHYASNKSDLDQSASDSEFGHPYAFIGIPGIGSGMGWESLMYNTGHYEPRNLQAQHAVIRAVAYYDYVARVYRLQDVAASKSELYMKNIPPSTETVHNPYPSGTTIDSGHDIPEMQLKYKPYIGTMKNHITEIIEANEQVAPYNFVFTIKTYAEVVKVDPRPTEYQVTEFDRIWQNASARYFPDGSVHLPGVDVENRTCKDFVFHAHLEASPDTCGEGFSECCDLIDWPGFIAAECDVGVAPTLCRDYASFQLQRNPERLGGPDGPLRLPGDQLVELRAAPRPLARRPRRGLPRPRARHGAPPPPSSSPFPPHSCPPPSYCRVLLSLLTLTPASRFRSPCICRRRVRKRPRQTSAP</sequence>
<evidence type="ECO:0000313" key="2">
    <source>
        <dbReference type="EMBL" id="CAK0863622.1"/>
    </source>
</evidence>